<dbReference type="Gene3D" id="3.10.450.50">
    <property type="match status" value="1"/>
</dbReference>
<name>A0ABV4NNH7_9GAMM</name>
<dbReference type="EMBL" id="JBGMEL010000010">
    <property type="protein sequence ID" value="MFA0791094.1"/>
    <property type="molecule type" value="Genomic_DNA"/>
</dbReference>
<organism evidence="1 2">
    <name type="scientific">Microbulbifer echini</name>
    <dbReference type="NCBI Taxonomy" id="1529067"/>
    <lineage>
        <taxon>Bacteria</taxon>
        <taxon>Pseudomonadati</taxon>
        <taxon>Pseudomonadota</taxon>
        <taxon>Gammaproteobacteria</taxon>
        <taxon>Cellvibrionales</taxon>
        <taxon>Microbulbiferaceae</taxon>
        <taxon>Microbulbifer</taxon>
    </lineage>
</organism>
<proteinExistence type="predicted"/>
<evidence type="ECO:0000313" key="1">
    <source>
        <dbReference type="EMBL" id="MFA0791094.1"/>
    </source>
</evidence>
<dbReference type="SUPFAM" id="SSF54427">
    <property type="entry name" value="NTF2-like"/>
    <property type="match status" value="1"/>
</dbReference>
<gene>
    <name evidence="1" type="ORF">ACCI51_11110</name>
</gene>
<dbReference type="Proteomes" id="UP001569414">
    <property type="component" value="Unassembled WGS sequence"/>
</dbReference>
<comment type="caution">
    <text evidence="1">The sequence shown here is derived from an EMBL/GenBank/DDBJ whole genome shotgun (WGS) entry which is preliminary data.</text>
</comment>
<accession>A0ABV4NNH7</accession>
<dbReference type="RefSeq" id="WP_371843601.1">
    <property type="nucleotide sequence ID" value="NZ_JBGMEL010000010.1"/>
</dbReference>
<keyword evidence="2" id="KW-1185">Reference proteome</keyword>
<sequence>MYNPKDLANIERLCYQYINALELADLEALVLLFAANATVNSPIFGECSVRSFYSYVFRSISNRTIVLKNILLGMVSTNQVAIYLSYTRSVEDKGPATIDVVDLFDLTDDLSGFSSVNIIYDTAPIHGAFIDAKDCPQ</sequence>
<reference evidence="1 2" key="1">
    <citation type="submission" date="2024-08" db="EMBL/GenBank/DDBJ databases">
        <authorList>
            <person name="Ishaq N."/>
        </authorList>
    </citation>
    <scope>NUCLEOTIDE SEQUENCE [LARGE SCALE GENOMIC DNA]</scope>
    <source>
        <strain evidence="1 2">JCM 30400</strain>
    </source>
</reference>
<protein>
    <submittedName>
        <fullName evidence="1">Nuclear transport factor 2 family protein</fullName>
    </submittedName>
</protein>
<evidence type="ECO:0000313" key="2">
    <source>
        <dbReference type="Proteomes" id="UP001569414"/>
    </source>
</evidence>
<dbReference type="InterPro" id="IPR032710">
    <property type="entry name" value="NTF2-like_dom_sf"/>
</dbReference>